<evidence type="ECO:0000256" key="1">
    <source>
        <dbReference type="SAM" id="MobiDB-lite"/>
    </source>
</evidence>
<keyword evidence="3" id="KW-0378">Hydrolase</keyword>
<dbReference type="EMBL" id="CP023690">
    <property type="protein sequence ID" value="QEV61422.1"/>
    <property type="molecule type" value="Genomic_DNA"/>
</dbReference>
<evidence type="ECO:0000313" key="3">
    <source>
        <dbReference type="EMBL" id="QEV61422.1"/>
    </source>
</evidence>
<accession>A0A5P2XG41</accession>
<keyword evidence="3" id="KW-0645">Protease</keyword>
<dbReference type="InterPro" id="IPR009003">
    <property type="entry name" value="Peptidase_S1_PA"/>
</dbReference>
<name>A0A5P2XG41_STRST</name>
<dbReference type="InterPro" id="IPR045431">
    <property type="entry name" value="EAD2"/>
</dbReference>
<feature type="region of interest" description="Disordered" evidence="1">
    <location>
        <begin position="21"/>
        <end position="71"/>
    </location>
</feature>
<dbReference type="GO" id="GO:0006508">
    <property type="term" value="P:proteolysis"/>
    <property type="evidence" value="ECO:0007669"/>
    <property type="project" value="UniProtKB-KW"/>
</dbReference>
<organism evidence="3 4">
    <name type="scientific">Streptomyces spectabilis</name>
    <dbReference type="NCBI Taxonomy" id="68270"/>
    <lineage>
        <taxon>Bacteria</taxon>
        <taxon>Bacillati</taxon>
        <taxon>Actinomycetota</taxon>
        <taxon>Actinomycetes</taxon>
        <taxon>Kitasatosporales</taxon>
        <taxon>Streptomycetaceae</taxon>
        <taxon>Streptomyces</taxon>
    </lineage>
</organism>
<dbReference type="AlphaFoldDB" id="A0A5P2XG41"/>
<dbReference type="Gene3D" id="2.40.10.120">
    <property type="match status" value="1"/>
</dbReference>
<gene>
    <name evidence="3" type="ORF">CP982_24195</name>
</gene>
<evidence type="ECO:0000313" key="4">
    <source>
        <dbReference type="Proteomes" id="UP000326505"/>
    </source>
</evidence>
<dbReference type="SUPFAM" id="SSF50494">
    <property type="entry name" value="Trypsin-like serine proteases"/>
    <property type="match status" value="1"/>
</dbReference>
<evidence type="ECO:0000259" key="2">
    <source>
        <dbReference type="Pfam" id="PF19956"/>
    </source>
</evidence>
<dbReference type="Proteomes" id="UP000326505">
    <property type="component" value="Chromosome"/>
</dbReference>
<proteinExistence type="predicted"/>
<sequence length="395" mass="40633">MRRTAWSGRERPVPWVVTGVPAGDDPGCPGARSAGARSVRPSYAGSVRGSARRRIRAGGRGGAVAEGDGQSTPAAGRVRVLTPTGALRGAGIIVAPGSVLTCAHVVAGALRQDGPTAPVGAVGLDVGGHPDRARGEASVAADGWFPGPLDGARGGDLAVLTTTWRPPPGVGFARLGPCGDPDRREVHVYGHPARAPDGLWSRASLVGRGGPHRDWVQLDGLDSATAWIEPGFSGAGVWDPATGRVVGMVTAALGDRGTRAAWMLPMEAAARLWPALAPAVTGHAPPGAAPSAAKPPTDHQQFALADALLRVSLVEEDRAATLLRLLPAHIRHGVRDHPRARLQVFYVVQACVDHRDGRAALVAALRMLDESSEAAGAALALFDEVWPQGPGGDAP</sequence>
<reference evidence="3 4" key="1">
    <citation type="submission" date="2017-09" db="EMBL/GenBank/DDBJ databases">
        <authorList>
            <person name="Lee N."/>
            <person name="Cho B.-K."/>
        </authorList>
    </citation>
    <scope>NUCLEOTIDE SEQUENCE [LARGE SCALE GENOMIC DNA]</scope>
    <source>
        <strain evidence="3 4">ATCC 27465</strain>
    </source>
</reference>
<feature type="domain" description="Effector-associated" evidence="2">
    <location>
        <begin position="305"/>
        <end position="382"/>
    </location>
</feature>
<dbReference type="KEGG" id="sspb:CP982_24195"/>
<dbReference type="Pfam" id="PF19956">
    <property type="entry name" value="EAD2"/>
    <property type="match status" value="1"/>
</dbReference>
<dbReference type="OrthoDB" id="3307525at2"/>
<protein>
    <submittedName>
        <fullName evidence="3">Serine protease</fullName>
    </submittedName>
</protein>
<dbReference type="GO" id="GO:0008233">
    <property type="term" value="F:peptidase activity"/>
    <property type="evidence" value="ECO:0007669"/>
    <property type="project" value="UniProtKB-KW"/>
</dbReference>
<dbReference type="Pfam" id="PF13365">
    <property type="entry name" value="Trypsin_2"/>
    <property type="match status" value="1"/>
</dbReference>